<keyword evidence="2" id="KW-1185">Reference proteome</keyword>
<accession>A0A8B6CZT2</accession>
<name>A0A8B6CZT2_MYTGA</name>
<reference evidence="1" key="1">
    <citation type="submission" date="2018-11" db="EMBL/GenBank/DDBJ databases">
        <authorList>
            <person name="Alioto T."/>
            <person name="Alioto T."/>
        </authorList>
    </citation>
    <scope>NUCLEOTIDE SEQUENCE</scope>
</reference>
<proteinExistence type="predicted"/>
<protein>
    <submittedName>
        <fullName evidence="1">Uncharacterized protein</fullName>
    </submittedName>
</protein>
<evidence type="ECO:0000313" key="1">
    <source>
        <dbReference type="EMBL" id="VDI11464.1"/>
    </source>
</evidence>
<gene>
    <name evidence="1" type="ORF">MGAL_10B061030</name>
</gene>
<sequence>MDILETRKRNIEGYSNDYTDQYYRYENKPTTCSQCSGNQYPYLTCGNSNKELCSATNRPRNKGSRTRRSTGDWLWYELFIEEKTVSKTGRKKDQIRKKTSPITDMDSSMQNFFLLDGEPDIKRWVFIPVIIVHKRPSGLLFGTKMIKNKKIL</sequence>
<organism evidence="1 2">
    <name type="scientific">Mytilus galloprovincialis</name>
    <name type="common">Mediterranean mussel</name>
    <dbReference type="NCBI Taxonomy" id="29158"/>
    <lineage>
        <taxon>Eukaryota</taxon>
        <taxon>Metazoa</taxon>
        <taxon>Spiralia</taxon>
        <taxon>Lophotrochozoa</taxon>
        <taxon>Mollusca</taxon>
        <taxon>Bivalvia</taxon>
        <taxon>Autobranchia</taxon>
        <taxon>Pteriomorphia</taxon>
        <taxon>Mytilida</taxon>
        <taxon>Mytiloidea</taxon>
        <taxon>Mytilidae</taxon>
        <taxon>Mytilinae</taxon>
        <taxon>Mytilus</taxon>
    </lineage>
</organism>
<dbReference type="AlphaFoldDB" id="A0A8B6CZT2"/>
<dbReference type="Proteomes" id="UP000596742">
    <property type="component" value="Unassembled WGS sequence"/>
</dbReference>
<evidence type="ECO:0000313" key="2">
    <source>
        <dbReference type="Proteomes" id="UP000596742"/>
    </source>
</evidence>
<comment type="caution">
    <text evidence="1">The sequence shown here is derived from an EMBL/GenBank/DDBJ whole genome shotgun (WGS) entry which is preliminary data.</text>
</comment>
<dbReference type="EMBL" id="UYJE01002525">
    <property type="protein sequence ID" value="VDI11464.1"/>
    <property type="molecule type" value="Genomic_DNA"/>
</dbReference>